<proteinExistence type="inferred from homology"/>
<feature type="chain" id="PRO_5025046648" description="Tripartite tricarboxylate transporter family receptor" evidence="2">
    <location>
        <begin position="22"/>
        <end position="122"/>
    </location>
</feature>
<dbReference type="PANTHER" id="PTHR42928:SF5">
    <property type="entry name" value="BLR1237 PROTEIN"/>
    <property type="match status" value="1"/>
</dbReference>
<dbReference type="PANTHER" id="PTHR42928">
    <property type="entry name" value="TRICARBOXYLATE-BINDING PROTEIN"/>
    <property type="match status" value="1"/>
</dbReference>
<dbReference type="InterPro" id="IPR042100">
    <property type="entry name" value="Bug_dom1"/>
</dbReference>
<reference evidence="3 4" key="1">
    <citation type="submission" date="2019-10" db="EMBL/GenBank/DDBJ databases">
        <title>Complete genome sequence of Variovorax paradoxus 5C-2.</title>
        <authorList>
            <person name="Gogoleva N.E."/>
            <person name="Balkin A.S."/>
        </authorList>
    </citation>
    <scope>NUCLEOTIDE SEQUENCE [LARGE SCALE GENOMIC DNA]</scope>
    <source>
        <strain evidence="3 4">5C-2</strain>
    </source>
</reference>
<sequence>MTRLLGILLGVLVMLAAPAQAEEWPAKPIRMIVPFPAGGPTDFIARESAEILRRELKQPVVVENRAGGNGVLGLNVLAKAPADGYTIGLVSITLAIAPHLGRPLIHSRTLLRLPILPPRRRF</sequence>
<evidence type="ECO:0000256" key="1">
    <source>
        <dbReference type="ARBA" id="ARBA00006987"/>
    </source>
</evidence>
<evidence type="ECO:0000313" key="4">
    <source>
        <dbReference type="Proteomes" id="UP000326780"/>
    </source>
</evidence>
<gene>
    <name evidence="3" type="ORF">GFK26_21535</name>
</gene>
<evidence type="ECO:0000313" key="3">
    <source>
        <dbReference type="EMBL" id="QFZ85154.1"/>
    </source>
</evidence>
<protein>
    <recommendedName>
        <fullName evidence="5">Tripartite tricarboxylate transporter family receptor</fullName>
    </recommendedName>
</protein>
<evidence type="ECO:0000256" key="2">
    <source>
        <dbReference type="SAM" id="SignalP"/>
    </source>
</evidence>
<dbReference type="Gene3D" id="3.40.190.150">
    <property type="entry name" value="Bordetella uptake gene, domain 1"/>
    <property type="match status" value="1"/>
</dbReference>
<dbReference type="Pfam" id="PF03401">
    <property type="entry name" value="TctC"/>
    <property type="match status" value="1"/>
</dbReference>
<dbReference type="AlphaFoldDB" id="A0A5Q0M942"/>
<keyword evidence="2" id="KW-0732">Signal</keyword>
<dbReference type="Proteomes" id="UP000326780">
    <property type="component" value="Chromosome"/>
</dbReference>
<dbReference type="InterPro" id="IPR005064">
    <property type="entry name" value="BUG"/>
</dbReference>
<accession>A0A5Q0M942</accession>
<dbReference type="EMBL" id="CP045644">
    <property type="protein sequence ID" value="QFZ85154.1"/>
    <property type="molecule type" value="Genomic_DNA"/>
</dbReference>
<comment type="similarity">
    <text evidence="1">Belongs to the UPF0065 (bug) family.</text>
</comment>
<evidence type="ECO:0008006" key="5">
    <source>
        <dbReference type="Google" id="ProtNLM"/>
    </source>
</evidence>
<name>A0A5Q0M942_VARPD</name>
<feature type="signal peptide" evidence="2">
    <location>
        <begin position="1"/>
        <end position="21"/>
    </location>
</feature>
<organism evidence="3 4">
    <name type="scientific">Variovorax paradoxus</name>
    <dbReference type="NCBI Taxonomy" id="34073"/>
    <lineage>
        <taxon>Bacteria</taxon>
        <taxon>Pseudomonadati</taxon>
        <taxon>Pseudomonadota</taxon>
        <taxon>Betaproteobacteria</taxon>
        <taxon>Burkholderiales</taxon>
        <taxon>Comamonadaceae</taxon>
        <taxon>Variovorax</taxon>
    </lineage>
</organism>